<accession>I7ZE95</accession>
<organism evidence="3 4">
    <name type="scientific">Hydrocarboniphaga effusa AP103</name>
    <dbReference type="NCBI Taxonomy" id="1172194"/>
    <lineage>
        <taxon>Bacteria</taxon>
        <taxon>Pseudomonadati</taxon>
        <taxon>Pseudomonadota</taxon>
        <taxon>Gammaproteobacteria</taxon>
        <taxon>Nevskiales</taxon>
        <taxon>Nevskiaceae</taxon>
        <taxon>Hydrocarboniphaga</taxon>
    </lineage>
</organism>
<dbReference type="AlphaFoldDB" id="I7ZE95"/>
<sequence length="249" mass="27291">MTLRTWHKRIGLFAFVFMGWLGFSGFLINQSADWGYDVKPITASWVMALYGLHPEPPTKGYNVGGHWLAEAQDASMLDGKPLKMRISHQLGMAVAGSADKPLLFIAEPERVFVLSPTGDLVDEMSGYTLPAPQVRRIGTIPGNPSKVVIQDLDAYVTSDGLGWEKLPVNSPVEWAAPVDLPEAQRNAAMPFSLPSVTLEHVLVDAHSGRIFGIGGAWLINFVGLASMALSITGVWIIWRTNQQRKAARR</sequence>
<evidence type="ECO:0000313" key="4">
    <source>
        <dbReference type="Proteomes" id="UP000003704"/>
    </source>
</evidence>
<protein>
    <recommendedName>
        <fullName evidence="5">PepSY-associated TM helix</fullName>
    </recommendedName>
</protein>
<dbReference type="Proteomes" id="UP000003704">
    <property type="component" value="Unassembled WGS sequence"/>
</dbReference>
<dbReference type="InterPro" id="IPR005625">
    <property type="entry name" value="PepSY-ass_TM"/>
</dbReference>
<reference evidence="3 4" key="1">
    <citation type="journal article" date="2012" name="J. Bacteriol.">
        <title>Genome Sequence of n-Alkane-Degrading Hydrocarboniphaga effusa Strain AP103T (ATCC BAA-332T).</title>
        <authorList>
            <person name="Chang H.K."/>
            <person name="Zylstra G.J."/>
            <person name="Chae J.C."/>
        </authorList>
    </citation>
    <scope>NUCLEOTIDE SEQUENCE [LARGE SCALE GENOMIC DNA]</scope>
    <source>
        <strain evidence="3 4">AP103</strain>
    </source>
</reference>
<feature type="transmembrane region" description="Helical" evidence="1">
    <location>
        <begin position="12"/>
        <end position="28"/>
    </location>
</feature>
<comment type="caution">
    <text evidence="3">The sequence shown here is derived from an EMBL/GenBank/DDBJ whole genome shotgun (WGS) entry which is preliminary data.</text>
</comment>
<dbReference type="Pfam" id="PF03929">
    <property type="entry name" value="PepSY_TM"/>
    <property type="match status" value="1"/>
</dbReference>
<evidence type="ECO:0000313" key="2">
    <source>
        <dbReference type="EMBL" id="EIT70032.1"/>
    </source>
</evidence>
<keyword evidence="1" id="KW-1133">Transmembrane helix</keyword>
<keyword evidence="1" id="KW-0472">Membrane</keyword>
<dbReference type="EMBL" id="AKGD01000001">
    <property type="protein sequence ID" value="EIT70219.1"/>
    <property type="molecule type" value="Genomic_DNA"/>
</dbReference>
<proteinExistence type="predicted"/>
<dbReference type="EMBL" id="AKGD01000001">
    <property type="protein sequence ID" value="EIT70032.1"/>
    <property type="molecule type" value="Genomic_DNA"/>
</dbReference>
<name>I7ZE95_9GAMM</name>
<dbReference type="STRING" id="1172194.WQQ_01690"/>
<evidence type="ECO:0000313" key="3">
    <source>
        <dbReference type="EMBL" id="EIT70219.1"/>
    </source>
</evidence>
<feature type="transmembrane region" description="Helical" evidence="1">
    <location>
        <begin position="217"/>
        <end position="238"/>
    </location>
</feature>
<evidence type="ECO:0008006" key="5">
    <source>
        <dbReference type="Google" id="ProtNLM"/>
    </source>
</evidence>
<reference evidence="3" key="2">
    <citation type="submission" date="2012-05" db="EMBL/GenBank/DDBJ databases">
        <authorList>
            <person name="Park J.-H."/>
            <person name="Zylstra G.J."/>
            <person name="Chae J.-C."/>
        </authorList>
    </citation>
    <scope>NUCLEOTIDE SEQUENCE</scope>
    <source>
        <strain evidence="3">AP103</strain>
    </source>
</reference>
<evidence type="ECO:0000256" key="1">
    <source>
        <dbReference type="SAM" id="Phobius"/>
    </source>
</evidence>
<gene>
    <name evidence="2" type="ORF">WQQ_01690</name>
    <name evidence="3" type="ORF">WQQ_03560</name>
</gene>
<keyword evidence="1" id="KW-0812">Transmembrane</keyword>
<keyword evidence="4" id="KW-1185">Reference proteome</keyword>